<accession>A0AAX1UF29</accession>
<sequence>MRHRFPDSPRRPDRAAVVIGLLLAGLGGLLLWEAHRLPQQGGYGGVGPADVPRMIGWGLMALAVWTVVEAIRGGFEPRPRQQVPAVLWIVGGLAAQLLLLPVAGFSIASGVLFACTARGFGERRLWIALPAGLIFALLVYGLFDGILSLNLPSGPPERLIYGG</sequence>
<feature type="transmembrane region" description="Helical" evidence="1">
    <location>
        <begin position="87"/>
        <end position="113"/>
    </location>
</feature>
<evidence type="ECO:0000313" key="4">
    <source>
        <dbReference type="Proteomes" id="UP000266305"/>
    </source>
</evidence>
<evidence type="ECO:0000313" key="3">
    <source>
        <dbReference type="EMBL" id="RHZ90662.1"/>
    </source>
</evidence>
<evidence type="ECO:0000256" key="1">
    <source>
        <dbReference type="SAM" id="Phobius"/>
    </source>
</evidence>
<dbReference type="Pfam" id="PF07331">
    <property type="entry name" value="TctB"/>
    <property type="match status" value="1"/>
</dbReference>
<proteinExistence type="predicted"/>
<feature type="transmembrane region" description="Helical" evidence="1">
    <location>
        <begin position="54"/>
        <end position="75"/>
    </location>
</feature>
<dbReference type="AlphaFoldDB" id="A0AAX1UF29"/>
<dbReference type="Proteomes" id="UP000266305">
    <property type="component" value="Unassembled WGS sequence"/>
</dbReference>
<keyword evidence="1" id="KW-1133">Transmembrane helix</keyword>
<evidence type="ECO:0000259" key="2">
    <source>
        <dbReference type="Pfam" id="PF07331"/>
    </source>
</evidence>
<feature type="transmembrane region" description="Helical" evidence="1">
    <location>
        <begin position="15"/>
        <end position="34"/>
    </location>
</feature>
<dbReference type="RefSeq" id="WP_119001558.1">
    <property type="nucleotide sequence ID" value="NZ_QWGP01000051.1"/>
</dbReference>
<gene>
    <name evidence="3" type="ORF">D1114_22650</name>
</gene>
<dbReference type="InterPro" id="IPR009936">
    <property type="entry name" value="DUF1468"/>
</dbReference>
<dbReference type="EMBL" id="QWGP01000051">
    <property type="protein sequence ID" value="RHZ90662.1"/>
    <property type="molecule type" value="Genomic_DNA"/>
</dbReference>
<feature type="domain" description="DUF1468" evidence="2">
    <location>
        <begin position="18"/>
        <end position="152"/>
    </location>
</feature>
<protein>
    <submittedName>
        <fullName evidence="3">Tripartite tricarboxylate transporter TctB family protein</fullName>
    </submittedName>
</protein>
<organism evidence="3 4">
    <name type="scientific">Cereibacter sphaeroides</name>
    <name type="common">Rhodobacter sphaeroides</name>
    <dbReference type="NCBI Taxonomy" id="1063"/>
    <lineage>
        <taxon>Bacteria</taxon>
        <taxon>Pseudomonadati</taxon>
        <taxon>Pseudomonadota</taxon>
        <taxon>Alphaproteobacteria</taxon>
        <taxon>Rhodobacterales</taxon>
        <taxon>Paracoccaceae</taxon>
        <taxon>Cereibacter</taxon>
    </lineage>
</organism>
<comment type="caution">
    <text evidence="3">The sequence shown here is derived from an EMBL/GenBank/DDBJ whole genome shotgun (WGS) entry which is preliminary data.</text>
</comment>
<feature type="transmembrane region" description="Helical" evidence="1">
    <location>
        <begin position="125"/>
        <end position="143"/>
    </location>
</feature>
<keyword evidence="1" id="KW-0812">Transmembrane</keyword>
<reference evidence="3 4" key="1">
    <citation type="submission" date="2018-08" db="EMBL/GenBank/DDBJ databases">
        <title>Draft genome sequence of Rhodobacter sphaeroides FY.</title>
        <authorList>
            <person name="Rayyan A."/>
            <person name="Meyer T.E."/>
            <person name="Kyndt J.A."/>
        </authorList>
    </citation>
    <scope>NUCLEOTIDE SEQUENCE [LARGE SCALE GENOMIC DNA]</scope>
    <source>
        <strain evidence="3 4">FY</strain>
    </source>
</reference>
<name>A0AAX1UF29_CERSP</name>
<keyword evidence="1" id="KW-0472">Membrane</keyword>